<reference evidence="2 3" key="1">
    <citation type="submission" date="2020-08" db="EMBL/GenBank/DDBJ databases">
        <authorList>
            <person name="Seo M.-J."/>
        </authorList>
    </citation>
    <scope>NUCLEOTIDE SEQUENCE [LARGE SCALE GENOMIC DNA]</scope>
    <source>
        <strain evidence="2 3">KIGAM211</strain>
    </source>
</reference>
<keyword evidence="3" id="KW-1185">Reference proteome</keyword>
<feature type="compositionally biased region" description="Low complexity" evidence="1">
    <location>
        <begin position="312"/>
        <end position="326"/>
    </location>
</feature>
<dbReference type="AlphaFoldDB" id="A0A7X0RFN2"/>
<name>A0A7X0RFN2_9ACTN</name>
<feature type="compositionally biased region" description="Basic and acidic residues" evidence="1">
    <location>
        <begin position="327"/>
        <end position="338"/>
    </location>
</feature>
<dbReference type="RefSeq" id="WP_185252599.1">
    <property type="nucleotide sequence ID" value="NZ_JACKXE010000001.1"/>
</dbReference>
<dbReference type="Gene3D" id="3.40.50.300">
    <property type="entry name" value="P-loop containing nucleotide triphosphate hydrolases"/>
    <property type="match status" value="1"/>
</dbReference>
<evidence type="ECO:0000256" key="1">
    <source>
        <dbReference type="SAM" id="MobiDB-lite"/>
    </source>
</evidence>
<dbReference type="EMBL" id="JACKXE010000001">
    <property type="protein sequence ID" value="MBB6627438.1"/>
    <property type="molecule type" value="Genomic_DNA"/>
</dbReference>
<feature type="region of interest" description="Disordered" evidence="1">
    <location>
        <begin position="295"/>
        <end position="354"/>
    </location>
</feature>
<dbReference type="InterPro" id="IPR027417">
    <property type="entry name" value="P-loop_NTPase"/>
</dbReference>
<proteinExistence type="predicted"/>
<feature type="compositionally biased region" description="Basic residues" evidence="1">
    <location>
        <begin position="345"/>
        <end position="354"/>
    </location>
</feature>
<dbReference type="SUPFAM" id="SSF52540">
    <property type="entry name" value="P-loop containing nucleoside triphosphate hydrolases"/>
    <property type="match status" value="1"/>
</dbReference>
<gene>
    <name evidence="2" type="ORF">H5V45_08900</name>
</gene>
<accession>A0A7X0RFN2</accession>
<keyword evidence="2" id="KW-0808">Transferase</keyword>
<dbReference type="GO" id="GO:0016740">
    <property type="term" value="F:transferase activity"/>
    <property type="evidence" value="ECO:0007669"/>
    <property type="project" value="UniProtKB-KW"/>
</dbReference>
<organism evidence="2 3">
    <name type="scientific">Nocardioides luti</name>
    <dbReference type="NCBI Taxonomy" id="2761101"/>
    <lineage>
        <taxon>Bacteria</taxon>
        <taxon>Bacillati</taxon>
        <taxon>Actinomycetota</taxon>
        <taxon>Actinomycetes</taxon>
        <taxon>Propionibacteriales</taxon>
        <taxon>Nocardioidaceae</taxon>
        <taxon>Nocardioides</taxon>
    </lineage>
</organism>
<comment type="caution">
    <text evidence="2">The sequence shown here is derived from an EMBL/GenBank/DDBJ whole genome shotgun (WGS) entry which is preliminary data.</text>
</comment>
<protein>
    <submittedName>
        <fullName evidence="2">Sulfotransferase</fullName>
    </submittedName>
</protein>
<feature type="compositionally biased region" description="Basic and acidic residues" evidence="1">
    <location>
        <begin position="295"/>
        <end position="311"/>
    </location>
</feature>
<evidence type="ECO:0000313" key="2">
    <source>
        <dbReference type="EMBL" id="MBB6627438.1"/>
    </source>
</evidence>
<evidence type="ECO:0000313" key="3">
    <source>
        <dbReference type="Proteomes" id="UP000523955"/>
    </source>
</evidence>
<dbReference type="Pfam" id="PF13469">
    <property type="entry name" value="Sulfotransfer_3"/>
    <property type="match status" value="1"/>
</dbReference>
<dbReference type="Proteomes" id="UP000523955">
    <property type="component" value="Unassembled WGS sequence"/>
</dbReference>
<sequence>MGVLVLITGTGRSGTSTMSGTFHHLGLHVPGPYLGANESNPKGFFESKWAVAFHKEIVKAARIHDFDSRPAAFERAQEAWSPQRRARLASFLTEQAAQGDQVVVKDPRSVWAQGLWRDAAAEAGLEIRYVSMLRHPAEVIGSRATYYASSGDEEKRRRYETFNVARWINSSVLSERETRGSARAFVRYTDLLTDWRPVLTTLGADLGLRFDPDPAAGGPSPVDDFIDPDLRRHQVTWDELQIPAELQDVAQRIWDALEILADAHGEDAAASAEVTAQGERYARLFEDAAAISHDAMEEARDEARRAGEESARSAPASAPATPAGRGRTPDDLGGRELLRLLGGRVRTRVTRPRG</sequence>